<keyword evidence="2" id="KW-0547">Nucleotide-binding</keyword>
<dbReference type="eggNOG" id="KOG0192">
    <property type="taxonomic scope" value="Eukaryota"/>
</dbReference>
<evidence type="ECO:0000256" key="5">
    <source>
        <dbReference type="SAM" id="MobiDB-lite"/>
    </source>
</evidence>
<dbReference type="GO" id="GO:0005524">
    <property type="term" value="F:ATP binding"/>
    <property type="evidence" value="ECO:0007669"/>
    <property type="project" value="UniProtKB-KW"/>
</dbReference>
<reference evidence="7 8" key="1">
    <citation type="submission" date="2011-02" db="EMBL/GenBank/DDBJ databases">
        <title>The Genome Sequence of Sphaeroforma arctica JP610.</title>
        <authorList>
            <consortium name="The Broad Institute Genome Sequencing Platform"/>
            <person name="Russ C."/>
            <person name="Cuomo C."/>
            <person name="Young S.K."/>
            <person name="Zeng Q."/>
            <person name="Gargeya S."/>
            <person name="Alvarado L."/>
            <person name="Berlin A."/>
            <person name="Chapman S.B."/>
            <person name="Chen Z."/>
            <person name="Freedman E."/>
            <person name="Gellesch M."/>
            <person name="Goldberg J."/>
            <person name="Griggs A."/>
            <person name="Gujja S."/>
            <person name="Heilman E."/>
            <person name="Heiman D."/>
            <person name="Howarth C."/>
            <person name="Mehta T."/>
            <person name="Neiman D."/>
            <person name="Pearson M."/>
            <person name="Roberts A."/>
            <person name="Saif S."/>
            <person name="Shea T."/>
            <person name="Shenoy N."/>
            <person name="Sisk P."/>
            <person name="Stolte C."/>
            <person name="Sykes S."/>
            <person name="White J."/>
            <person name="Yandava C."/>
            <person name="Burger G."/>
            <person name="Gray M.W."/>
            <person name="Holland P.W.H."/>
            <person name="King N."/>
            <person name="Lang F.B.F."/>
            <person name="Roger A.J."/>
            <person name="Ruiz-Trillo I."/>
            <person name="Haas B."/>
            <person name="Nusbaum C."/>
            <person name="Birren B."/>
        </authorList>
    </citation>
    <scope>NUCLEOTIDE SEQUENCE [LARGE SCALE GENOMIC DNA]</scope>
    <source>
        <strain evidence="7 8">JP610</strain>
    </source>
</reference>
<name>A0A0L0FMH7_9EUKA</name>
<dbReference type="STRING" id="667725.A0A0L0FMH7"/>
<keyword evidence="3 7" id="KW-0418">Kinase</keyword>
<dbReference type="PANTHER" id="PTHR44329:SF288">
    <property type="entry name" value="MITOGEN-ACTIVATED PROTEIN KINASE KINASE KINASE 20"/>
    <property type="match status" value="1"/>
</dbReference>
<feature type="region of interest" description="Disordered" evidence="5">
    <location>
        <begin position="362"/>
        <end position="381"/>
    </location>
</feature>
<dbReference type="InterPro" id="IPR011009">
    <property type="entry name" value="Kinase-like_dom_sf"/>
</dbReference>
<protein>
    <submittedName>
        <fullName evidence="7">TKL/MLK/MLK protein kinase</fullName>
    </submittedName>
</protein>
<dbReference type="PROSITE" id="PS00108">
    <property type="entry name" value="PROTEIN_KINASE_ST"/>
    <property type="match status" value="1"/>
</dbReference>
<organism evidence="7 8">
    <name type="scientific">Sphaeroforma arctica JP610</name>
    <dbReference type="NCBI Taxonomy" id="667725"/>
    <lineage>
        <taxon>Eukaryota</taxon>
        <taxon>Ichthyosporea</taxon>
        <taxon>Ichthyophonida</taxon>
        <taxon>Sphaeroforma</taxon>
    </lineage>
</organism>
<evidence type="ECO:0000259" key="6">
    <source>
        <dbReference type="PROSITE" id="PS50011"/>
    </source>
</evidence>
<dbReference type="PROSITE" id="PS50011">
    <property type="entry name" value="PROTEIN_KINASE_DOM"/>
    <property type="match status" value="1"/>
</dbReference>
<dbReference type="Proteomes" id="UP000054560">
    <property type="component" value="Unassembled WGS sequence"/>
</dbReference>
<dbReference type="SUPFAM" id="SSF56112">
    <property type="entry name" value="Protein kinase-like (PK-like)"/>
    <property type="match status" value="1"/>
</dbReference>
<dbReference type="InterPro" id="IPR001245">
    <property type="entry name" value="Ser-Thr/Tyr_kinase_cat_dom"/>
</dbReference>
<evidence type="ECO:0000256" key="4">
    <source>
        <dbReference type="ARBA" id="ARBA00022840"/>
    </source>
</evidence>
<gene>
    <name evidence="7" type="ORF">SARC_09850</name>
</gene>
<proteinExistence type="predicted"/>
<dbReference type="EMBL" id="KQ242658">
    <property type="protein sequence ID" value="KNC77696.1"/>
    <property type="molecule type" value="Genomic_DNA"/>
</dbReference>
<dbReference type="Gene3D" id="1.10.510.10">
    <property type="entry name" value="Transferase(Phosphotransferase) domain 1"/>
    <property type="match status" value="1"/>
</dbReference>
<dbReference type="OrthoDB" id="4062651at2759"/>
<accession>A0A0L0FMH7</accession>
<evidence type="ECO:0000256" key="3">
    <source>
        <dbReference type="ARBA" id="ARBA00022777"/>
    </source>
</evidence>
<dbReference type="PANTHER" id="PTHR44329">
    <property type="entry name" value="SERINE/THREONINE-PROTEIN KINASE TNNI3K-RELATED"/>
    <property type="match status" value="1"/>
</dbReference>
<keyword evidence="4" id="KW-0067">ATP-binding</keyword>
<evidence type="ECO:0000313" key="8">
    <source>
        <dbReference type="Proteomes" id="UP000054560"/>
    </source>
</evidence>
<dbReference type="InterPro" id="IPR000719">
    <property type="entry name" value="Prot_kinase_dom"/>
</dbReference>
<feature type="domain" description="Protein kinase" evidence="6">
    <location>
        <begin position="1"/>
        <end position="237"/>
    </location>
</feature>
<keyword evidence="1" id="KW-0808">Transferase</keyword>
<dbReference type="SMART" id="SM00220">
    <property type="entry name" value="S_TKc"/>
    <property type="match status" value="1"/>
</dbReference>
<dbReference type="Pfam" id="PF07714">
    <property type="entry name" value="PK_Tyr_Ser-Thr"/>
    <property type="match status" value="1"/>
</dbReference>
<dbReference type="GeneID" id="25910354"/>
<dbReference type="InterPro" id="IPR008271">
    <property type="entry name" value="Ser/Thr_kinase_AS"/>
</dbReference>
<sequence length="401" mass="44694">MSTKYCTCSPYSFISIPGISELAKYGSLYETLHGTIGHEDLEIHLAASRIDNTWIRDKSLLLPLSVVLEWALHICSAMRYLHESTPPVIHRDLKSANVLLAAASASAHSHSGRIIPVSLKLCDFGTSREVDHANLQTFAGTLAWTAPEILRSDGQGYALSADVYSFGVVLWELVTRAIPFADVGPFDIARNVLENNRRPPIPAQTPTVLTNLLKQCWEQQPMRRPDFGSIYRTLDLIERRGIGSEQTLGTMTAEHFAMRLNRFAVKKYIEEANQEMLVAATTTQKVPSISAEDEGKRRQNELEKWAIELSHRENNLHNKLKNMQSAHDADMSIANKIRALAIAQGGGFSAETLNADLLPSNSAEGLITQPDNRQRRDSSEDEEWLYVDTSLQCRMIQKGPG</sequence>
<dbReference type="RefSeq" id="XP_014151598.1">
    <property type="nucleotide sequence ID" value="XM_014296123.1"/>
</dbReference>
<evidence type="ECO:0000256" key="2">
    <source>
        <dbReference type="ARBA" id="ARBA00022741"/>
    </source>
</evidence>
<evidence type="ECO:0000313" key="7">
    <source>
        <dbReference type="EMBL" id="KNC77696.1"/>
    </source>
</evidence>
<evidence type="ECO:0000256" key="1">
    <source>
        <dbReference type="ARBA" id="ARBA00022679"/>
    </source>
</evidence>
<keyword evidence="8" id="KW-1185">Reference proteome</keyword>
<dbReference type="InterPro" id="IPR051681">
    <property type="entry name" value="Ser/Thr_Kinases-Pseudokinases"/>
</dbReference>
<dbReference type="AlphaFoldDB" id="A0A0L0FMH7"/>
<dbReference type="GO" id="GO:0004674">
    <property type="term" value="F:protein serine/threonine kinase activity"/>
    <property type="evidence" value="ECO:0007669"/>
    <property type="project" value="TreeGrafter"/>
</dbReference>